<proteinExistence type="predicted"/>
<dbReference type="PANTHER" id="PTHR15239:SF6">
    <property type="entry name" value="RIBOSOME QUALITY CONTROL COMPLEX SUBUNIT NEMF"/>
    <property type="match status" value="1"/>
</dbReference>
<dbReference type="GO" id="GO:0072344">
    <property type="term" value="P:rescue of stalled ribosome"/>
    <property type="evidence" value="ECO:0007669"/>
    <property type="project" value="TreeGrafter"/>
</dbReference>
<dbReference type="InterPro" id="IPR051608">
    <property type="entry name" value="RQC_Subunit_NEMF"/>
</dbReference>
<keyword evidence="3" id="KW-1185">Reference proteome</keyword>
<dbReference type="GO" id="GO:0043023">
    <property type="term" value="F:ribosomal large subunit binding"/>
    <property type="evidence" value="ECO:0007669"/>
    <property type="project" value="TreeGrafter"/>
</dbReference>
<reference evidence="2 3" key="1">
    <citation type="journal article" date="2010" name="Plant Cell">
        <title>The Chlorella variabilis NC64A genome reveals adaptation to photosymbiosis, coevolution with viruses, and cryptic sex.</title>
        <authorList>
            <person name="Blanc G."/>
            <person name="Duncan G."/>
            <person name="Agarkova I."/>
            <person name="Borodovsky M."/>
            <person name="Gurnon J."/>
            <person name="Kuo A."/>
            <person name="Lindquist E."/>
            <person name="Lucas S."/>
            <person name="Pangilinan J."/>
            <person name="Polle J."/>
            <person name="Salamov A."/>
            <person name="Terry A."/>
            <person name="Yamada T."/>
            <person name="Dunigan D.D."/>
            <person name="Grigoriev I.V."/>
            <person name="Claverie J.M."/>
            <person name="Van Etten J.L."/>
        </authorList>
    </citation>
    <scope>NUCLEOTIDE SEQUENCE [LARGE SCALE GENOMIC DNA]</scope>
    <source>
        <strain evidence="2 3">NC64A</strain>
    </source>
</reference>
<feature type="domain" description="NFACT RNA-binding" evidence="1">
    <location>
        <begin position="428"/>
        <end position="531"/>
    </location>
</feature>
<organism evidence="3">
    <name type="scientific">Chlorella variabilis</name>
    <name type="common">Green alga</name>
    <dbReference type="NCBI Taxonomy" id="554065"/>
    <lineage>
        <taxon>Eukaryota</taxon>
        <taxon>Viridiplantae</taxon>
        <taxon>Chlorophyta</taxon>
        <taxon>core chlorophytes</taxon>
        <taxon>Trebouxiophyceae</taxon>
        <taxon>Chlorellales</taxon>
        <taxon>Chlorellaceae</taxon>
        <taxon>Chlorella clade</taxon>
        <taxon>Chlorella</taxon>
    </lineage>
</organism>
<evidence type="ECO:0000259" key="1">
    <source>
        <dbReference type="Pfam" id="PF05670"/>
    </source>
</evidence>
<dbReference type="GO" id="GO:1990112">
    <property type="term" value="C:RQC complex"/>
    <property type="evidence" value="ECO:0007669"/>
    <property type="project" value="TreeGrafter"/>
</dbReference>
<dbReference type="Gene3D" id="2.30.310.10">
    <property type="entry name" value="ibrinogen binding protein from staphylococcus aureus domain"/>
    <property type="match status" value="1"/>
</dbReference>
<dbReference type="GeneID" id="17353734"/>
<dbReference type="KEGG" id="cvr:CHLNCDRAFT_31860"/>
<dbReference type="eggNOG" id="ENOG502S3BZ">
    <property type="taxonomic scope" value="Eukaryota"/>
</dbReference>
<accession>E1ZJ55</accession>
<dbReference type="RefSeq" id="XP_005846545.1">
    <property type="nucleotide sequence ID" value="XM_005846483.1"/>
</dbReference>
<dbReference type="InParanoid" id="E1ZJ55"/>
<evidence type="ECO:0000313" key="2">
    <source>
        <dbReference type="EMBL" id="EFN54443.1"/>
    </source>
</evidence>
<dbReference type="InterPro" id="IPR008532">
    <property type="entry name" value="NFACT_RNA-bd"/>
</dbReference>
<dbReference type="OMA" id="MMGRHSN"/>
<dbReference type="GO" id="GO:0000049">
    <property type="term" value="F:tRNA binding"/>
    <property type="evidence" value="ECO:0007669"/>
    <property type="project" value="TreeGrafter"/>
</dbReference>
<dbReference type="AlphaFoldDB" id="E1ZJ55"/>
<dbReference type="Proteomes" id="UP000008141">
    <property type="component" value="Unassembled WGS sequence"/>
</dbReference>
<dbReference type="Pfam" id="PF05670">
    <property type="entry name" value="NFACT-R_1"/>
    <property type="match status" value="1"/>
</dbReference>
<dbReference type="EMBL" id="GL433848">
    <property type="protein sequence ID" value="EFN54443.1"/>
    <property type="molecule type" value="Genomic_DNA"/>
</dbReference>
<evidence type="ECO:0000313" key="3">
    <source>
        <dbReference type="Proteomes" id="UP000008141"/>
    </source>
</evidence>
<sequence length="552" mass="59588">MQQETGTALRLRTAADTGWLHLGYHARYAHVGMSSDPPARGSAAELYTFGAQLQAALRGLVLTGVSLPTPFERVLKLAFAQRPGEPAACQLVYECMARYSNLLLVGPDDIVLAAAHQVGQRMSSVRHVQVGGRWEPPPPASGLDPDSCASLEEWWEVLCRLAEAAPADRRPTLVQVAVRGFRGVSPQLARDIAQAAGVPADSLPADLAPDQWQRLHQQWQAWLQRLASGSFAASSCPRSGAYSLLGTQPRPVPSLLPFLHDYYSAPQQAETFTALKQQLARAVAAAMARLQKKMESLRQQGGDGDKHERTQRLADMVMGNIYRIQPGAASVEVEDWDTGELVAIKLDPEKTAVAFAEGLYKQARKQRRAVEQVAPLLAAARQELDYLAEMEVMLAQLEAGSHLAALQEVQVRAGGGSSNAAAGGSRDFRRYDSPSGFAVLVGRNSRQNDELSCRLAQPGDVWMHARGVPGAHLVMRVPAGQAAGEADLRFAADLAAWFSKARTDGKVDVTMCDPKHLSKPSGAKPGQVMVRKEAVVVGRPDQSVAAQRGEVE</sequence>
<dbReference type="PANTHER" id="PTHR15239">
    <property type="entry name" value="NUCLEAR EXPORT MEDIATOR FACTOR NEMF"/>
    <property type="match status" value="1"/>
</dbReference>
<name>E1ZJ55_CHLVA</name>
<gene>
    <name evidence="2" type="ORF">CHLNCDRAFT_31860</name>
</gene>
<protein>
    <recommendedName>
        <fullName evidence="1">NFACT RNA-binding domain-containing protein</fullName>
    </recommendedName>
</protein>
<dbReference type="OrthoDB" id="436717at2759"/>
<dbReference type="Pfam" id="PF05833">
    <property type="entry name" value="NFACT_N"/>
    <property type="match status" value="1"/>
</dbReference>